<dbReference type="Proteomes" id="UP001211421">
    <property type="component" value="Unassembled WGS sequence"/>
</dbReference>
<accession>A0AAW6E547</accession>
<dbReference type="AlphaFoldDB" id="A0AAW6E547"/>
<proteinExistence type="predicted"/>
<dbReference type="EMBL" id="JAQMLS010000009">
    <property type="protein sequence ID" value="MDB8742814.1"/>
    <property type="molecule type" value="Genomic_DNA"/>
</dbReference>
<sequence length="214" mass="23829">MDNEIIDINQAEIRQIPTQTQTQLASHTDTGIISDFRQYFKMASELCKADIIPQAYKGKVADTAIAIDMANRMGVSPMMVMQSMYVVKGKPSWSGQACLSFIRAKFTDVKVIYVGTKGTDDRGCYVKATDKDGDVLEGTTVTMAMAKAEGWYSKKDKYGNETSKWQTMPEQMLAYRAASFFARVHCPETLMGVQVEGEVEDSSKPAMREVEDVL</sequence>
<organism evidence="1 2">
    <name type="scientific">Ruminococcus bicirculans</name>
    <name type="common">ex Wegman et al. 2014</name>
    <dbReference type="NCBI Taxonomy" id="1160721"/>
    <lineage>
        <taxon>Bacteria</taxon>
        <taxon>Bacillati</taxon>
        <taxon>Bacillota</taxon>
        <taxon>Clostridia</taxon>
        <taxon>Eubacteriales</taxon>
        <taxon>Oscillospiraceae</taxon>
        <taxon>Ruminococcus</taxon>
    </lineage>
</organism>
<evidence type="ECO:0000313" key="1">
    <source>
        <dbReference type="EMBL" id="MDB8742814.1"/>
    </source>
</evidence>
<protein>
    <recommendedName>
        <fullName evidence="3">Recombinase RecT</fullName>
    </recommendedName>
</protein>
<dbReference type="RefSeq" id="WP_195552014.1">
    <property type="nucleotide sequence ID" value="NZ_JADMNX010000009.1"/>
</dbReference>
<evidence type="ECO:0000313" key="2">
    <source>
        <dbReference type="Proteomes" id="UP001211421"/>
    </source>
</evidence>
<evidence type="ECO:0008006" key="3">
    <source>
        <dbReference type="Google" id="ProtNLM"/>
    </source>
</evidence>
<reference evidence="1" key="1">
    <citation type="submission" date="2023-01" db="EMBL/GenBank/DDBJ databases">
        <title>Human gut microbiome strain richness.</title>
        <authorList>
            <person name="Chen-Liaw A."/>
        </authorList>
    </citation>
    <scope>NUCLEOTIDE SEQUENCE</scope>
    <source>
        <strain evidence="1">D59st1_B8_D59t2_181005</strain>
    </source>
</reference>
<name>A0AAW6E547_9FIRM</name>
<gene>
    <name evidence="1" type="ORF">PNV70_12155</name>
</gene>
<comment type="caution">
    <text evidence="1">The sequence shown here is derived from an EMBL/GenBank/DDBJ whole genome shotgun (WGS) entry which is preliminary data.</text>
</comment>